<dbReference type="InterPro" id="IPR043502">
    <property type="entry name" value="DNA/RNA_pol_sf"/>
</dbReference>
<dbReference type="InterPro" id="IPR012337">
    <property type="entry name" value="RNaseH-like_sf"/>
</dbReference>
<dbReference type="Gene3D" id="3.30.420.10">
    <property type="entry name" value="Ribonuclease H-like superfamily/Ribonuclease H"/>
    <property type="match status" value="1"/>
</dbReference>
<protein>
    <recommendedName>
        <fullName evidence="3">Probable DNA polymerase</fullName>
        <ecNumber evidence="2">2.7.7.7</ecNumber>
    </recommendedName>
</protein>
<dbReference type="GO" id="GO:0003677">
    <property type="term" value="F:DNA binding"/>
    <property type="evidence" value="ECO:0007669"/>
    <property type="project" value="UniProtKB-KW"/>
</dbReference>
<sequence length="825" mass="96402">MMINFKTWMSYHGEQRREMLKAIAFGDEDIDILEEIDPSLRVENVEGIANWPEIQTLWISNNRRTRTHSALSIETAEQFLAKLEDKIEKKLNISDDSFDKPIQYSGWNQGLTLLSNTVGGGPDYLLFEDFNVSHGLIRRFMVQPNQNNFQSYSESIMHLINHNPIIVDNAEFVRTSITFEVYDENIGITPFTFSSSMGWDNVKQSIGRIMNNNDIGSGRFMYIRENIVRIFVNIISPSRGAGLLEAQEEFDLYYDNFVITKCYTNIACFYWCIRKIKKTKTQNTTLRKVVFDTAPSNFDMPISMVKTAFERLDVNVILLCNQKPKTELIRNTIKYQTYEDIRYKYMISFECYYYPSSDGVWRIFSDNIPVIRSHDECGYVMIDNKKYFLMIYENNHYDIVKTINMPRVCDKCGSNSHDSNLARIDETTRSECLTKIREEIGDVIVRNNIGKTKIIIFDAETVPINGYHHPYMVSYQVCDLETQELIFKDTISSYDCFDKFLDVVFQYTGTKYLIGYNSSSFDNYFVMRSMLKYNFKLSSENVILYHNKILRMNIKGIVTWDLYQFTKSSLRDACVSYNIGDYKDEVDHDKISSIFQTHKFTTAAYNDKEFLKMKVKEYCEKDVEVTKKLFFVIYKDLVKITNINPLSKSTLSSLAYTQMQKYWKSNDIKIEKIPIEYNEIFTSIPGGRTQVFKKGVYHGNFVLLDVNALYPYTCIENTFPISAVISGMPTNADHVYLALCKVDQTKLRYKMLGEKDENGRLNWNKNIVTQWIWKEQLEVLKKYGCPVEIIKAIHWEKSAKIFGIMEYYKKVRNESADNIVRGKLS</sequence>
<evidence type="ECO:0000313" key="12">
    <source>
        <dbReference type="Proteomes" id="UP001206595"/>
    </source>
</evidence>
<evidence type="ECO:0000313" key="11">
    <source>
        <dbReference type="EMBL" id="KAI8574918.1"/>
    </source>
</evidence>
<gene>
    <name evidence="11" type="ORF">K450DRAFT_22603</name>
</gene>
<dbReference type="GO" id="GO:0003887">
    <property type="term" value="F:DNA-directed DNA polymerase activity"/>
    <property type="evidence" value="ECO:0007669"/>
    <property type="project" value="UniProtKB-KW"/>
</dbReference>
<dbReference type="SUPFAM" id="SSF56672">
    <property type="entry name" value="DNA/RNA polymerases"/>
    <property type="match status" value="1"/>
</dbReference>
<proteinExistence type="inferred from homology"/>
<organism evidence="11 12">
    <name type="scientific">Umbelopsis ramanniana AG</name>
    <dbReference type="NCBI Taxonomy" id="1314678"/>
    <lineage>
        <taxon>Eukaryota</taxon>
        <taxon>Fungi</taxon>
        <taxon>Fungi incertae sedis</taxon>
        <taxon>Mucoromycota</taxon>
        <taxon>Mucoromycotina</taxon>
        <taxon>Umbelopsidomycetes</taxon>
        <taxon>Umbelopsidales</taxon>
        <taxon>Umbelopsidaceae</taxon>
        <taxon>Umbelopsis</taxon>
    </lineage>
</organism>
<evidence type="ECO:0000256" key="2">
    <source>
        <dbReference type="ARBA" id="ARBA00012417"/>
    </source>
</evidence>
<dbReference type="GO" id="GO:0006260">
    <property type="term" value="P:DNA replication"/>
    <property type="evidence" value="ECO:0007669"/>
    <property type="project" value="UniProtKB-KW"/>
</dbReference>
<evidence type="ECO:0000256" key="8">
    <source>
        <dbReference type="ARBA" id="ARBA00023125"/>
    </source>
</evidence>
<name>A0AAD5DY28_UMBRA</name>
<dbReference type="GeneID" id="75911834"/>
<keyword evidence="8" id="KW-0238">DNA-binding</keyword>
<feature type="non-terminal residue" evidence="11">
    <location>
        <position position="825"/>
    </location>
</feature>
<evidence type="ECO:0000256" key="5">
    <source>
        <dbReference type="ARBA" id="ARBA00022695"/>
    </source>
</evidence>
<comment type="caution">
    <text evidence="11">The sequence shown here is derived from an EMBL/GenBank/DDBJ whole genome shotgun (WGS) entry which is preliminary data.</text>
</comment>
<evidence type="ECO:0000256" key="7">
    <source>
        <dbReference type="ARBA" id="ARBA00022932"/>
    </source>
</evidence>
<keyword evidence="6" id="KW-0235">DNA replication</keyword>
<dbReference type="InterPro" id="IPR036397">
    <property type="entry name" value="RNaseH_sf"/>
</dbReference>
<dbReference type="EC" id="2.7.7.7" evidence="2"/>
<evidence type="ECO:0000256" key="4">
    <source>
        <dbReference type="ARBA" id="ARBA00022679"/>
    </source>
</evidence>
<dbReference type="EMBL" id="MU621036">
    <property type="protein sequence ID" value="KAI8574918.1"/>
    <property type="molecule type" value="Genomic_DNA"/>
</dbReference>
<keyword evidence="4" id="KW-0808">Transferase</keyword>
<dbReference type="AlphaFoldDB" id="A0AAD5DY28"/>
<reference evidence="11" key="2">
    <citation type="journal article" date="2022" name="Proc. Natl. Acad. Sci. U.S.A.">
        <title>Diploid-dominant life cycles characterize the early evolution of Fungi.</title>
        <authorList>
            <person name="Amses K.R."/>
            <person name="Simmons D.R."/>
            <person name="Longcore J.E."/>
            <person name="Mondo S.J."/>
            <person name="Seto K."/>
            <person name="Jeronimo G.H."/>
            <person name="Bonds A.E."/>
            <person name="Quandt C.A."/>
            <person name="Davis W.J."/>
            <person name="Chang Y."/>
            <person name="Federici B.A."/>
            <person name="Kuo A."/>
            <person name="LaButti K."/>
            <person name="Pangilinan J."/>
            <person name="Andreopoulos W."/>
            <person name="Tritt A."/>
            <person name="Riley R."/>
            <person name="Hundley H."/>
            <person name="Johnson J."/>
            <person name="Lipzen A."/>
            <person name="Barry K."/>
            <person name="Lang B.F."/>
            <person name="Cuomo C.A."/>
            <person name="Buchler N.E."/>
            <person name="Grigoriev I.V."/>
            <person name="Spatafora J.W."/>
            <person name="Stajich J.E."/>
            <person name="James T.Y."/>
        </authorList>
    </citation>
    <scope>NUCLEOTIDE SEQUENCE</scope>
    <source>
        <strain evidence="11">AG</strain>
    </source>
</reference>
<evidence type="ECO:0000259" key="10">
    <source>
        <dbReference type="Pfam" id="PF03175"/>
    </source>
</evidence>
<reference evidence="11" key="1">
    <citation type="submission" date="2021-06" db="EMBL/GenBank/DDBJ databases">
        <authorList>
            <consortium name="DOE Joint Genome Institute"/>
            <person name="Mondo S.J."/>
            <person name="Amses K.R."/>
            <person name="Simmons D.R."/>
            <person name="Longcore J.E."/>
            <person name="Seto K."/>
            <person name="Alves G.H."/>
            <person name="Bonds A.E."/>
            <person name="Quandt C.A."/>
            <person name="Davis W.J."/>
            <person name="Chang Y."/>
            <person name="Letcher P.M."/>
            <person name="Powell M.J."/>
            <person name="Kuo A."/>
            <person name="Labutti K."/>
            <person name="Pangilinan J."/>
            <person name="Andreopoulos W."/>
            <person name="Tritt A."/>
            <person name="Riley R."/>
            <person name="Hundley H."/>
            <person name="Johnson J."/>
            <person name="Lipzen A."/>
            <person name="Barry K."/>
            <person name="Berbee M.L."/>
            <person name="Buchler N.E."/>
            <person name="Grigoriev I.V."/>
            <person name="Spatafora J.W."/>
            <person name="Stajich J.E."/>
            <person name="James T.Y."/>
        </authorList>
    </citation>
    <scope>NUCLEOTIDE SEQUENCE</scope>
    <source>
        <strain evidence="11">AG</strain>
    </source>
</reference>
<dbReference type="Proteomes" id="UP001206595">
    <property type="component" value="Unassembled WGS sequence"/>
</dbReference>
<accession>A0AAD5DY28</accession>
<dbReference type="SUPFAM" id="SSF53098">
    <property type="entry name" value="Ribonuclease H-like"/>
    <property type="match status" value="1"/>
</dbReference>
<dbReference type="GO" id="GO:0000166">
    <property type="term" value="F:nucleotide binding"/>
    <property type="evidence" value="ECO:0007669"/>
    <property type="project" value="InterPro"/>
</dbReference>
<comment type="similarity">
    <text evidence="1">Belongs to the DNA polymerase type-B family.</text>
</comment>
<evidence type="ECO:0000256" key="1">
    <source>
        <dbReference type="ARBA" id="ARBA00005755"/>
    </source>
</evidence>
<evidence type="ECO:0000256" key="9">
    <source>
        <dbReference type="ARBA" id="ARBA00049244"/>
    </source>
</evidence>
<evidence type="ECO:0000256" key="6">
    <source>
        <dbReference type="ARBA" id="ARBA00022705"/>
    </source>
</evidence>
<keyword evidence="12" id="KW-1185">Reference proteome</keyword>
<keyword evidence="5" id="KW-0548">Nucleotidyltransferase</keyword>
<evidence type="ECO:0000256" key="3">
    <source>
        <dbReference type="ARBA" id="ARBA00014385"/>
    </source>
</evidence>
<keyword evidence="7" id="KW-0239">DNA-directed DNA polymerase</keyword>
<feature type="domain" description="DNA-directed DNA polymerase family B mitochondria/virus" evidence="10">
    <location>
        <begin position="512"/>
        <end position="803"/>
    </location>
</feature>
<dbReference type="RefSeq" id="XP_051439924.1">
    <property type="nucleotide sequence ID" value="XM_051586486.1"/>
</dbReference>
<comment type="catalytic activity">
    <reaction evidence="9">
        <text>DNA(n) + a 2'-deoxyribonucleoside 5'-triphosphate = DNA(n+1) + diphosphate</text>
        <dbReference type="Rhea" id="RHEA:22508"/>
        <dbReference type="Rhea" id="RHEA-COMP:17339"/>
        <dbReference type="Rhea" id="RHEA-COMP:17340"/>
        <dbReference type="ChEBI" id="CHEBI:33019"/>
        <dbReference type="ChEBI" id="CHEBI:61560"/>
        <dbReference type="ChEBI" id="CHEBI:173112"/>
        <dbReference type="EC" id="2.7.7.7"/>
    </reaction>
</comment>
<dbReference type="InterPro" id="IPR004868">
    <property type="entry name" value="DNA-dir_DNA_pol_B_mt/vir"/>
</dbReference>
<dbReference type="Pfam" id="PF03175">
    <property type="entry name" value="DNA_pol_B_2"/>
    <property type="match status" value="1"/>
</dbReference>